<protein>
    <recommendedName>
        <fullName evidence="5">DUF881 domain-containing protein</fullName>
    </recommendedName>
</protein>
<dbReference type="EMBL" id="BMFY01000011">
    <property type="protein sequence ID" value="GGA21285.1"/>
    <property type="molecule type" value="Genomic_DNA"/>
</dbReference>
<sequence length="318" mass="33048">MAHKHERPRRDRRRTGTGSPTTGEAAQAPGADGTTRTPGAADAAATDLDDAEARAQADRADPPPAATADPAAETAETGPGATPSPRRLAWLRLRAAFTARPGRSQLLAAFLCAILGFAATTQIRQTEADGLQQLSEAELVRIMADVGQRTERLEAERDELLAQQRELASGSDQQEAAREQARARAEALAILTGEAPVEGSGIVIEVTDPGRAVTAADMVGIVQELRDAGAEAIEISGIRVVASTAITASADGGVLIGGEEAEPPYRVAAIGDPETMDTALQIPGGVRDTVERRGAAMTTERQSRLEIRATVAAGNTGP</sequence>
<feature type="region of interest" description="Disordered" evidence="2">
    <location>
        <begin position="1"/>
        <end position="85"/>
    </location>
</feature>
<name>A0A8J2TZP7_9MICO</name>
<evidence type="ECO:0000256" key="2">
    <source>
        <dbReference type="SAM" id="MobiDB-lite"/>
    </source>
</evidence>
<evidence type="ECO:0000313" key="4">
    <source>
        <dbReference type="Proteomes" id="UP000616114"/>
    </source>
</evidence>
<gene>
    <name evidence="3" type="ORF">GCM10011333_25510</name>
</gene>
<reference evidence="3" key="2">
    <citation type="submission" date="2020-09" db="EMBL/GenBank/DDBJ databases">
        <authorList>
            <person name="Sun Q."/>
            <person name="Zhou Y."/>
        </authorList>
    </citation>
    <scope>NUCLEOTIDE SEQUENCE</scope>
    <source>
        <strain evidence="3">CGMCC 1.12785</strain>
    </source>
</reference>
<evidence type="ECO:0000256" key="1">
    <source>
        <dbReference type="ARBA" id="ARBA00009108"/>
    </source>
</evidence>
<dbReference type="Proteomes" id="UP000616114">
    <property type="component" value="Unassembled WGS sequence"/>
</dbReference>
<feature type="compositionally biased region" description="Basic residues" evidence="2">
    <location>
        <begin position="1"/>
        <end position="15"/>
    </location>
</feature>
<dbReference type="Pfam" id="PF05949">
    <property type="entry name" value="DUF881"/>
    <property type="match status" value="1"/>
</dbReference>
<dbReference type="InterPro" id="IPR010273">
    <property type="entry name" value="DUF881"/>
</dbReference>
<dbReference type="AlphaFoldDB" id="A0A8J2TZP7"/>
<evidence type="ECO:0008006" key="5">
    <source>
        <dbReference type="Google" id="ProtNLM"/>
    </source>
</evidence>
<reference evidence="3" key="1">
    <citation type="journal article" date="2014" name="Int. J. Syst. Evol. Microbiol.">
        <title>Complete genome sequence of Corynebacterium casei LMG S-19264T (=DSM 44701T), isolated from a smear-ripened cheese.</title>
        <authorList>
            <consortium name="US DOE Joint Genome Institute (JGI-PGF)"/>
            <person name="Walter F."/>
            <person name="Albersmeier A."/>
            <person name="Kalinowski J."/>
            <person name="Ruckert C."/>
        </authorList>
    </citation>
    <scope>NUCLEOTIDE SEQUENCE</scope>
    <source>
        <strain evidence="3">CGMCC 1.12785</strain>
    </source>
</reference>
<accession>A0A8J2TZP7</accession>
<feature type="compositionally biased region" description="Low complexity" evidence="2">
    <location>
        <begin position="16"/>
        <end position="46"/>
    </location>
</feature>
<comment type="caution">
    <text evidence="3">The sequence shown here is derived from an EMBL/GenBank/DDBJ whole genome shotgun (WGS) entry which is preliminary data.</text>
</comment>
<comment type="similarity">
    <text evidence="1">Belongs to the UPF0749 family.</text>
</comment>
<evidence type="ECO:0000313" key="3">
    <source>
        <dbReference type="EMBL" id="GGA21285.1"/>
    </source>
</evidence>
<dbReference type="RefSeq" id="WP_188551272.1">
    <property type="nucleotide sequence ID" value="NZ_BMFY01000011.1"/>
</dbReference>
<feature type="compositionally biased region" description="Low complexity" evidence="2">
    <location>
        <begin position="66"/>
        <end position="85"/>
    </location>
</feature>
<dbReference type="PANTHER" id="PTHR37313">
    <property type="entry name" value="UPF0749 PROTEIN RV1825"/>
    <property type="match status" value="1"/>
</dbReference>
<dbReference type="Gene3D" id="3.30.70.1880">
    <property type="entry name" value="Protein of unknown function DUF881"/>
    <property type="match status" value="1"/>
</dbReference>
<proteinExistence type="inferred from homology"/>
<organism evidence="3 4">
    <name type="scientific">Sediminivirga luteola</name>
    <dbReference type="NCBI Taxonomy" id="1774748"/>
    <lineage>
        <taxon>Bacteria</taxon>
        <taxon>Bacillati</taxon>
        <taxon>Actinomycetota</taxon>
        <taxon>Actinomycetes</taxon>
        <taxon>Micrococcales</taxon>
        <taxon>Brevibacteriaceae</taxon>
        <taxon>Sediminivirga</taxon>
    </lineage>
</organism>
<dbReference type="GO" id="GO:0005886">
    <property type="term" value="C:plasma membrane"/>
    <property type="evidence" value="ECO:0007669"/>
    <property type="project" value="TreeGrafter"/>
</dbReference>
<dbReference type="PANTHER" id="PTHR37313:SF2">
    <property type="entry name" value="UPF0749 PROTEIN YLXX"/>
    <property type="match status" value="1"/>
</dbReference>
<feature type="compositionally biased region" description="Basic and acidic residues" evidence="2">
    <location>
        <begin position="51"/>
        <end position="61"/>
    </location>
</feature>
<keyword evidence="4" id="KW-1185">Reference proteome</keyword>